<organism evidence="9 10">
    <name type="scientific">Aliiroseovarius crassostreae</name>
    <dbReference type="NCBI Taxonomy" id="154981"/>
    <lineage>
        <taxon>Bacteria</taxon>
        <taxon>Pseudomonadati</taxon>
        <taxon>Pseudomonadota</taxon>
        <taxon>Alphaproteobacteria</taxon>
        <taxon>Rhodobacterales</taxon>
        <taxon>Paracoccaceae</taxon>
        <taxon>Aliiroseovarius</taxon>
    </lineage>
</organism>
<dbReference type="PANTHER" id="PTHR11265">
    <property type="entry name" value="S-ADENOSYL-METHYLTRANSFERASE MRAW"/>
    <property type="match status" value="1"/>
</dbReference>
<keyword evidence="2 7" id="KW-0963">Cytoplasm</keyword>
<evidence type="ECO:0000313" key="10">
    <source>
        <dbReference type="Proteomes" id="UP000050471"/>
    </source>
</evidence>
<feature type="binding site" evidence="7">
    <location>
        <position position="104"/>
    </location>
    <ligand>
        <name>S-adenosyl-L-methionine</name>
        <dbReference type="ChEBI" id="CHEBI:59789"/>
    </ligand>
</feature>
<dbReference type="AlphaFoldDB" id="A0A0P7ITG4"/>
<dbReference type="SUPFAM" id="SSF81799">
    <property type="entry name" value="Putative methyltransferase TM0872, insert domain"/>
    <property type="match status" value="1"/>
</dbReference>
<dbReference type="InterPro" id="IPR023397">
    <property type="entry name" value="SAM-dep_MeTrfase_MraW_recog"/>
</dbReference>
<dbReference type="PIRSF" id="PIRSF004486">
    <property type="entry name" value="MraW"/>
    <property type="match status" value="1"/>
</dbReference>
<dbReference type="FunFam" id="1.10.150.170:FF:000001">
    <property type="entry name" value="Ribosomal RNA small subunit methyltransferase H"/>
    <property type="match status" value="1"/>
</dbReference>
<keyword evidence="5 7" id="KW-0808">Transferase</keyword>
<dbReference type="EC" id="2.1.1.199" evidence="7"/>
<comment type="caution">
    <text evidence="9">The sequence shown here is derived from an EMBL/GenBank/DDBJ whole genome shotgun (WGS) entry which is preliminary data.</text>
</comment>
<dbReference type="PANTHER" id="PTHR11265:SF0">
    <property type="entry name" value="12S RRNA N4-METHYLCYTIDINE METHYLTRANSFERASE"/>
    <property type="match status" value="1"/>
</dbReference>
<dbReference type="NCBIfam" id="TIGR00006">
    <property type="entry name" value="16S rRNA (cytosine(1402)-N(4))-methyltransferase RsmH"/>
    <property type="match status" value="1"/>
</dbReference>
<keyword evidence="6 7" id="KW-0949">S-adenosyl-L-methionine</keyword>
<dbReference type="EMBL" id="LKBA01000019">
    <property type="protein sequence ID" value="KPN62109.1"/>
    <property type="molecule type" value="Genomic_DNA"/>
</dbReference>
<dbReference type="GO" id="GO:0005737">
    <property type="term" value="C:cytoplasm"/>
    <property type="evidence" value="ECO:0007669"/>
    <property type="project" value="UniProtKB-SubCell"/>
</dbReference>
<comment type="similarity">
    <text evidence="1 7">Belongs to the methyltransferase superfamily. RsmH family.</text>
</comment>
<dbReference type="SUPFAM" id="SSF53335">
    <property type="entry name" value="S-adenosyl-L-methionine-dependent methyltransferases"/>
    <property type="match status" value="1"/>
</dbReference>
<dbReference type="Gene3D" id="3.40.50.150">
    <property type="entry name" value="Vaccinia Virus protein VP39"/>
    <property type="match status" value="1"/>
</dbReference>
<dbReference type="GO" id="GO:0070475">
    <property type="term" value="P:rRNA base methylation"/>
    <property type="evidence" value="ECO:0007669"/>
    <property type="project" value="UniProtKB-UniRule"/>
</dbReference>
<evidence type="ECO:0000256" key="4">
    <source>
        <dbReference type="ARBA" id="ARBA00022603"/>
    </source>
</evidence>
<comment type="subcellular location">
    <subcellularLocation>
        <location evidence="7">Cytoplasm</location>
    </subcellularLocation>
</comment>
<evidence type="ECO:0000256" key="8">
    <source>
        <dbReference type="SAM" id="MobiDB-lite"/>
    </source>
</evidence>
<feature type="binding site" evidence="7">
    <location>
        <position position="60"/>
    </location>
    <ligand>
        <name>S-adenosyl-L-methionine</name>
        <dbReference type="ChEBI" id="CHEBI:59789"/>
    </ligand>
</feature>
<evidence type="ECO:0000256" key="7">
    <source>
        <dbReference type="HAMAP-Rule" id="MF_01007"/>
    </source>
</evidence>
<feature type="binding site" evidence="7">
    <location>
        <begin position="42"/>
        <end position="44"/>
    </location>
    <ligand>
        <name>S-adenosyl-L-methionine</name>
        <dbReference type="ChEBI" id="CHEBI:59789"/>
    </ligand>
</feature>
<dbReference type="InterPro" id="IPR002903">
    <property type="entry name" value="RsmH"/>
</dbReference>
<comment type="function">
    <text evidence="7">Specifically methylates the N4 position of cytidine in position 1402 (C1402) of 16S rRNA.</text>
</comment>
<dbReference type="Proteomes" id="UP000050471">
    <property type="component" value="Unassembled WGS sequence"/>
</dbReference>
<keyword evidence="10" id="KW-1185">Reference proteome</keyword>
<feature type="region of interest" description="Disordered" evidence="8">
    <location>
        <begin position="286"/>
        <end position="326"/>
    </location>
</feature>
<evidence type="ECO:0000313" key="9">
    <source>
        <dbReference type="EMBL" id="KPN62109.1"/>
    </source>
</evidence>
<comment type="catalytic activity">
    <reaction evidence="7">
        <text>cytidine(1402) in 16S rRNA + S-adenosyl-L-methionine = N(4)-methylcytidine(1402) in 16S rRNA + S-adenosyl-L-homocysteine + H(+)</text>
        <dbReference type="Rhea" id="RHEA:42928"/>
        <dbReference type="Rhea" id="RHEA-COMP:10286"/>
        <dbReference type="Rhea" id="RHEA-COMP:10287"/>
        <dbReference type="ChEBI" id="CHEBI:15378"/>
        <dbReference type="ChEBI" id="CHEBI:57856"/>
        <dbReference type="ChEBI" id="CHEBI:59789"/>
        <dbReference type="ChEBI" id="CHEBI:74506"/>
        <dbReference type="ChEBI" id="CHEBI:82748"/>
        <dbReference type="EC" id="2.1.1.199"/>
    </reaction>
</comment>
<dbReference type="GO" id="GO:0071424">
    <property type="term" value="F:rRNA (cytosine-N4-)-methyltransferase activity"/>
    <property type="evidence" value="ECO:0007669"/>
    <property type="project" value="UniProtKB-UniRule"/>
</dbReference>
<evidence type="ECO:0000256" key="6">
    <source>
        <dbReference type="ARBA" id="ARBA00022691"/>
    </source>
</evidence>
<reference evidence="9 10" key="1">
    <citation type="submission" date="2015-09" db="EMBL/GenBank/DDBJ databases">
        <title>Draft genome sequence of Aliiroseovarius crassostreae CV919-312TSm, the causative agent of Roseovarius Oyster Disease (formerly Juvenile Oyster Disease).</title>
        <authorList>
            <person name="Kessner L."/>
            <person name="Spinard E."/>
            <person name="Nelson D."/>
        </authorList>
    </citation>
    <scope>NUCLEOTIDE SEQUENCE [LARGE SCALE GENOMIC DNA]</scope>
    <source>
        <strain evidence="9 10">CV919-312</strain>
    </source>
</reference>
<sequence>MTPAATPDRPHIPVLLRPLLEAVSSDSGTLSGDWADGTFGAGGYTRGLLEAGANWVAGIDRDPMVFEMAQGWAGQYGDRLALCEGTFSELDTLAGRPLDGVVLDLGVSSMQLDMAERGFSFMRDGPLDMRMSQSGPSAADFVNEADEADIADVLYQYGEERASRRIAKAIVKARMDQPFETTLQLVDVIEKCLPRAKPGQSHPATRSFQAIRIAVNDEFGQLIEGLEAAERALKPGGKLAVVTFHSMEDRVVKRYLQARASVGGGGSRYAPERAEEVPTFQLTPKKAIGPDAEELEENPRARSARLRVATRTDAPAGPVDRSKLGLPKLVLKGS</sequence>
<gene>
    <name evidence="7" type="primary">rsmH</name>
    <name evidence="9" type="ORF">AKJ29_07465</name>
</gene>
<evidence type="ECO:0000256" key="3">
    <source>
        <dbReference type="ARBA" id="ARBA00022552"/>
    </source>
</evidence>
<evidence type="ECO:0000256" key="5">
    <source>
        <dbReference type="ARBA" id="ARBA00022679"/>
    </source>
</evidence>
<keyword evidence="4 7" id="KW-0489">Methyltransferase</keyword>
<keyword evidence="3 7" id="KW-0698">rRNA processing</keyword>
<feature type="binding site" evidence="7">
    <location>
        <position position="87"/>
    </location>
    <ligand>
        <name>S-adenosyl-L-methionine</name>
        <dbReference type="ChEBI" id="CHEBI:59789"/>
    </ligand>
</feature>
<dbReference type="RefSeq" id="WP_055191481.1">
    <property type="nucleotide sequence ID" value="NZ_FPBS01000041.1"/>
</dbReference>
<dbReference type="Gene3D" id="1.10.150.170">
    <property type="entry name" value="Putative methyltransferase TM0872, insert domain"/>
    <property type="match status" value="1"/>
</dbReference>
<dbReference type="Pfam" id="PF01795">
    <property type="entry name" value="Methyltransf_5"/>
    <property type="match status" value="1"/>
</dbReference>
<dbReference type="STRING" id="154981.AKJ29_07465"/>
<feature type="binding site" evidence="7">
    <location>
        <position position="111"/>
    </location>
    <ligand>
        <name>S-adenosyl-L-methionine</name>
        <dbReference type="ChEBI" id="CHEBI:59789"/>
    </ligand>
</feature>
<dbReference type="InterPro" id="IPR029063">
    <property type="entry name" value="SAM-dependent_MTases_sf"/>
</dbReference>
<dbReference type="HAMAP" id="MF_01007">
    <property type="entry name" value="16SrRNA_methyltr_H"/>
    <property type="match status" value="1"/>
</dbReference>
<proteinExistence type="inferred from homology"/>
<dbReference type="OrthoDB" id="9806637at2"/>
<name>A0A0P7ITG4_9RHOB</name>
<accession>A0A0P7ITG4</accession>
<dbReference type="CDD" id="cd02440">
    <property type="entry name" value="AdoMet_MTases"/>
    <property type="match status" value="1"/>
</dbReference>
<protein>
    <recommendedName>
        <fullName evidence="7">Ribosomal RNA small subunit methyltransferase H</fullName>
        <ecNumber evidence="7">2.1.1.199</ecNumber>
    </recommendedName>
    <alternativeName>
        <fullName evidence="7">16S rRNA m(4)C1402 methyltransferase</fullName>
    </alternativeName>
    <alternativeName>
        <fullName evidence="7">rRNA (cytosine-N(4)-)-methyltransferase RsmH</fullName>
    </alternativeName>
</protein>
<evidence type="ECO:0000256" key="2">
    <source>
        <dbReference type="ARBA" id="ARBA00022490"/>
    </source>
</evidence>
<evidence type="ECO:0000256" key="1">
    <source>
        <dbReference type="ARBA" id="ARBA00010396"/>
    </source>
</evidence>